<dbReference type="EMBL" id="JYNY01000260">
    <property type="protein sequence ID" value="KJJ84807.1"/>
    <property type="molecule type" value="Genomic_DNA"/>
</dbReference>
<feature type="domain" description="LamG-like jellyroll fold" evidence="10">
    <location>
        <begin position="666"/>
        <end position="792"/>
    </location>
</feature>
<evidence type="ECO:0000259" key="9">
    <source>
        <dbReference type="SMART" id="SM00282"/>
    </source>
</evidence>
<gene>
    <name evidence="11" type="ORF">OMAG_001327</name>
</gene>
<dbReference type="InterPro" id="IPR051360">
    <property type="entry name" value="Neuronal_Pentraxin_Related"/>
</dbReference>
<evidence type="ECO:0000256" key="1">
    <source>
        <dbReference type="ARBA" id="ARBA00001913"/>
    </source>
</evidence>
<keyword evidence="3 7" id="KW-0732">Signal</keyword>
<feature type="domain" description="LamG-like jellyroll fold" evidence="10">
    <location>
        <begin position="58"/>
        <end position="183"/>
    </location>
</feature>
<dbReference type="Proteomes" id="UP000033428">
    <property type="component" value="Unassembled WGS sequence"/>
</dbReference>
<name>A0A0F0CNI2_9BACT</name>
<feature type="chain" id="PRO_5002437118" evidence="7">
    <location>
        <begin position="31"/>
        <end position="1943"/>
    </location>
</feature>
<evidence type="ECO:0000256" key="5">
    <source>
        <dbReference type="ARBA" id="ARBA00023157"/>
    </source>
</evidence>
<feature type="domain" description="Laminin G" evidence="9">
    <location>
        <begin position="260"/>
        <end position="380"/>
    </location>
</feature>
<keyword evidence="4" id="KW-0106">Calcium</keyword>
<dbReference type="InterPro" id="IPR006558">
    <property type="entry name" value="LamG-like"/>
</dbReference>
<dbReference type="SUPFAM" id="SSF49899">
    <property type="entry name" value="Concanavalin A-like lectins/glucanases"/>
    <property type="match status" value="4"/>
</dbReference>
<keyword evidence="12" id="KW-1185">Reference proteome</keyword>
<feature type="domain" description="Pentraxin (PTX)" evidence="8">
    <location>
        <begin position="434"/>
        <end position="633"/>
    </location>
</feature>
<proteinExistence type="predicted"/>
<evidence type="ECO:0000259" key="10">
    <source>
        <dbReference type="SMART" id="SM00560"/>
    </source>
</evidence>
<evidence type="ECO:0000256" key="7">
    <source>
        <dbReference type="SAM" id="SignalP"/>
    </source>
</evidence>
<comment type="caution">
    <text evidence="11">The sequence shown here is derived from an EMBL/GenBank/DDBJ whole genome shotgun (WGS) entry which is preliminary data.</text>
</comment>
<keyword evidence="11" id="KW-0430">Lectin</keyword>
<keyword evidence="6" id="KW-0325">Glycoprotein</keyword>
<evidence type="ECO:0000313" key="11">
    <source>
        <dbReference type="EMBL" id="KJJ84807.1"/>
    </source>
</evidence>
<organism evidence="11 12">
    <name type="scientific">Candidatus Omnitrophus magneticus</name>
    <dbReference type="NCBI Taxonomy" id="1609969"/>
    <lineage>
        <taxon>Bacteria</taxon>
        <taxon>Pseudomonadati</taxon>
        <taxon>Candidatus Omnitrophota</taxon>
        <taxon>Candidatus Omnitrophus</taxon>
    </lineage>
</organism>
<feature type="domain" description="Laminin G" evidence="9">
    <location>
        <begin position="666"/>
        <end position="787"/>
    </location>
</feature>
<dbReference type="GO" id="GO:0030246">
    <property type="term" value="F:carbohydrate binding"/>
    <property type="evidence" value="ECO:0007669"/>
    <property type="project" value="UniProtKB-KW"/>
</dbReference>
<evidence type="ECO:0000256" key="3">
    <source>
        <dbReference type="ARBA" id="ARBA00022729"/>
    </source>
</evidence>
<reference evidence="11 12" key="1">
    <citation type="submission" date="2015-02" db="EMBL/GenBank/DDBJ databases">
        <title>Single-cell genomics of uncultivated deep-branching MTB reveals a conserved set of magnetosome genes.</title>
        <authorList>
            <person name="Kolinko S."/>
            <person name="Richter M."/>
            <person name="Glockner F.O."/>
            <person name="Brachmann A."/>
            <person name="Schuler D."/>
        </authorList>
    </citation>
    <scope>NUCLEOTIDE SEQUENCE [LARGE SCALE GENOMIC DNA]</scope>
    <source>
        <strain evidence="11">SKK-01</strain>
    </source>
</reference>
<evidence type="ECO:0000256" key="2">
    <source>
        <dbReference type="ARBA" id="ARBA00022723"/>
    </source>
</evidence>
<keyword evidence="2" id="KW-0479">Metal-binding</keyword>
<feature type="domain" description="LamG-like jellyroll fold" evidence="10">
    <location>
        <begin position="260"/>
        <end position="385"/>
    </location>
</feature>
<dbReference type="InterPro" id="IPR013320">
    <property type="entry name" value="ConA-like_dom_sf"/>
</dbReference>
<keyword evidence="5" id="KW-1015">Disulfide bond</keyword>
<dbReference type="SMART" id="SM00159">
    <property type="entry name" value="PTX"/>
    <property type="match status" value="1"/>
</dbReference>
<dbReference type="Gene3D" id="2.60.120.200">
    <property type="match status" value="4"/>
</dbReference>
<feature type="domain" description="LamG-like jellyroll fold" evidence="10">
    <location>
        <begin position="463"/>
        <end position="588"/>
    </location>
</feature>
<dbReference type="PANTHER" id="PTHR19277:SF125">
    <property type="entry name" value="B6"/>
    <property type="match status" value="1"/>
</dbReference>
<dbReference type="Pfam" id="PF13385">
    <property type="entry name" value="Laminin_G_3"/>
    <property type="match status" value="4"/>
</dbReference>
<sequence>MNILIKQLKKVLLIFPICLGFLMGISTSNAQESQNYIQYDGTGYVEFGDDARFDFGLKDFTISLWVKILVEDNKEYMVFSSIGDDSIMYMEIYERKIGFSLGNNYFQHSDLVADGEWHNVAVSVDRDTSVTLYVDGAGESHGLSDTADLKFFKTFFGKYAMGGYYWKGDMKDIRIFDRALSAQEIANINSGGSITNNLMGMWNKSKGIELLDSKGAGNGRFNGAEWIGDMSGENPKKYLEFNGTSFVDFGSDSGFDPRTGDFSISVWVKTVLTDDGEHMIISGYGDKAVYLEMYQKKIGFAAGDTYYQHSKEIADGEWHFVVAVMDRDAGINLYVDGTGESGGSPETSDIQFLSNLVLGRYSNGGYYLEGDITNVKMYNRVLTNVEVNNLYLKTEPVVGGLVANWSSFRNGAVIDDAGGFTGVLRGASWVGGVTPELPKKYLSFGNGNYVSFGSDASLDPGTSDFSISAWIKTVVNDDGEYMIISGNGDKYVYMEMYQKKLGFSVGDSYYQNSKIIADGEWHHVVGVMDRDNGMTLYVDGEGEKGGKPETSDIEFLSDLFLGKYSGGGYYWIGDITDVKMYNRVLSAEDVNNLYLKTEPVLDGIITSWSASRSGELLDTMSGHNGVINGATWVGRLSPVFPGAYLYFGGNAYVSLANNNNFSPGVNDFSVSVWVRSNSADNGEHMIFSIQGDTPIYMEMYDNQVGVSIGDTYFKNNEIIGDGEWHHIVAVVDRSSGMTIYVDEKPQTVLAPNLADLQFDGELFLGKYFNDPGYFWNGAITNFKIYDRAITADDVSDLYEGRNVDNGLAFQWVDPVTTPTGTSYGAGWIRENEYYSDAPKAIKREYGANLGGIMECINEEVDGFSNGRMSLVAGAVGNNVYQTYDWDSENVVVTEYDGSYYPIYGSPNRSDVNQAERTYKIVYKHNNSMMNIDATQNGWNLLSRSKYSDDGAIIAEEVTFYESGRLKTWEILNNVSEDEFNEKHIKYHYLDEFLEGGNGRIYRVDNITDNWYYDITYTDPNNPLNNEIANQVKRDLSTGEAIVESQGMSIDYYEGSGLIKRIFYPNGDISEYMDEIYGVLPYGRILLLYDHDNSQYRTYDWGDEDVTVSLYGGNYTVNAGDVVFDGVYSTQLTEVDIFAHNGEMSNPCIETNGWKIKSVYFYGEQGSLMMGLVYYLSGRARIVERENDETNEEFLNKHVKYYYTDENLGNGYGRLTRVDNLTDNWYYEYNYQDPLDPQNTALTSKVIKDIITDETVYWVEYYSDTGLLKRSWQKTEAGTVMTEYLNENFDYGADKLLGYGRITLYAGKEGDSSSYSTYDWNDDTIELTYYAGEYTSTLGDDADSDVKLSERTVRYLYNHNGEMVNTNTSTNGWKFLGMTYYLEDGATPERTFSYYEGSGRLYTSEIYNHLDPNGNGTFNENPDDTTHEFYGKDVKYYYKDEDSGVGYGRMYRIDNITDNWYYDITYVHPDDPNDSTMLDVTKRGMALGEEIVENNGYIYDYYEDSKYVRRGISPDKQIIEYLDENYKNEKYGRVALIYDPSYVVYRTFDWTSNDVTMTIYSGDYTVSSGANIKSGVYTTDKREAYIFAHHGEERNLDTGTNGWNLLERIFFENDGVTISQKYFFYESGRLSKVEIFNDLSEGEFYGKHVKYYLNDEGELNSSGRISRIDNITDNWYYYFTYIDPNDPVSYYHASVEKRSLANDAMITKETYYTDTHLLDEKESASLDAYGNIYYEYENNNFYGNGQYGRVKRIQDAVTGYVTTIMSWFDNTDRAKKEEEFTSRNETTWVITRWYYSSGRLKKYVHNTGEAVLYFDEAGNKVQTFWNADGSITHWNSAAGYTINQTGWYLEKTGTTLEVYTYWSNGNMKFVDIYEKVSDVWTWQTAAGYLESSNGAWDAWKTRAQTGASNTFTLPDKPARTNLESLENDLPLIDTLSLGTVDSST</sequence>
<evidence type="ECO:0000259" key="8">
    <source>
        <dbReference type="SMART" id="SM00159"/>
    </source>
</evidence>
<feature type="domain" description="Laminin G" evidence="9">
    <location>
        <begin position="58"/>
        <end position="178"/>
    </location>
</feature>
<feature type="signal peptide" evidence="7">
    <location>
        <begin position="1"/>
        <end position="30"/>
    </location>
</feature>
<evidence type="ECO:0000256" key="4">
    <source>
        <dbReference type="ARBA" id="ARBA00022837"/>
    </source>
</evidence>
<protein>
    <submittedName>
        <fullName evidence="11">Concanavalin A-like lectin/glucanase</fullName>
    </submittedName>
</protein>
<dbReference type="InterPro" id="IPR001759">
    <property type="entry name" value="PTX_dom"/>
</dbReference>
<dbReference type="GO" id="GO:0046872">
    <property type="term" value="F:metal ion binding"/>
    <property type="evidence" value="ECO:0007669"/>
    <property type="project" value="UniProtKB-KW"/>
</dbReference>
<dbReference type="SMART" id="SM00282">
    <property type="entry name" value="LamG"/>
    <property type="match status" value="4"/>
</dbReference>
<dbReference type="PANTHER" id="PTHR19277">
    <property type="entry name" value="PENTRAXIN"/>
    <property type="match status" value="1"/>
</dbReference>
<dbReference type="SMART" id="SM00560">
    <property type="entry name" value="LamGL"/>
    <property type="match status" value="4"/>
</dbReference>
<evidence type="ECO:0000256" key="6">
    <source>
        <dbReference type="ARBA" id="ARBA00023180"/>
    </source>
</evidence>
<dbReference type="CDD" id="cd00110">
    <property type="entry name" value="LamG"/>
    <property type="match status" value="2"/>
</dbReference>
<accession>A0A0F0CNI2</accession>
<evidence type="ECO:0000313" key="12">
    <source>
        <dbReference type="Proteomes" id="UP000033428"/>
    </source>
</evidence>
<comment type="cofactor">
    <cofactor evidence="1">
        <name>Ca(2+)</name>
        <dbReference type="ChEBI" id="CHEBI:29108"/>
    </cofactor>
</comment>
<feature type="domain" description="Laminin G" evidence="9">
    <location>
        <begin position="463"/>
        <end position="583"/>
    </location>
</feature>
<dbReference type="InterPro" id="IPR001791">
    <property type="entry name" value="Laminin_G"/>
</dbReference>